<evidence type="ECO:0000313" key="2">
    <source>
        <dbReference type="Proteomes" id="UP000799428"/>
    </source>
</evidence>
<reference evidence="1" key="1">
    <citation type="journal article" date="2020" name="Stud. Mycol.">
        <title>101 Dothideomycetes genomes: a test case for predicting lifestyles and emergence of pathogens.</title>
        <authorList>
            <person name="Haridas S."/>
            <person name="Albert R."/>
            <person name="Binder M."/>
            <person name="Bloem J."/>
            <person name="Labutti K."/>
            <person name="Salamov A."/>
            <person name="Andreopoulos B."/>
            <person name="Baker S."/>
            <person name="Barry K."/>
            <person name="Bills G."/>
            <person name="Bluhm B."/>
            <person name="Cannon C."/>
            <person name="Castanera R."/>
            <person name="Culley D."/>
            <person name="Daum C."/>
            <person name="Ezra D."/>
            <person name="Gonzalez J."/>
            <person name="Henrissat B."/>
            <person name="Kuo A."/>
            <person name="Liang C."/>
            <person name="Lipzen A."/>
            <person name="Lutzoni F."/>
            <person name="Magnuson J."/>
            <person name="Mondo S."/>
            <person name="Nolan M."/>
            <person name="Ohm R."/>
            <person name="Pangilinan J."/>
            <person name="Park H.-J."/>
            <person name="Ramirez L."/>
            <person name="Alfaro M."/>
            <person name="Sun H."/>
            <person name="Tritt A."/>
            <person name="Yoshinaga Y."/>
            <person name="Zwiers L.-H."/>
            <person name="Turgeon B."/>
            <person name="Goodwin S."/>
            <person name="Spatafora J."/>
            <person name="Crous P."/>
            <person name="Grigoriev I."/>
        </authorList>
    </citation>
    <scope>NUCLEOTIDE SEQUENCE</scope>
    <source>
        <strain evidence="1">CBS 279.74</strain>
    </source>
</reference>
<gene>
    <name evidence="1" type="ORF">K504DRAFT_131945</name>
</gene>
<dbReference type="EMBL" id="MU005765">
    <property type="protein sequence ID" value="KAF2713152.1"/>
    <property type="molecule type" value="Genomic_DNA"/>
</dbReference>
<evidence type="ECO:0000313" key="1">
    <source>
        <dbReference type="EMBL" id="KAF2713152.1"/>
    </source>
</evidence>
<accession>A0A6G1KKZ6</accession>
<dbReference type="AlphaFoldDB" id="A0A6G1KKZ6"/>
<keyword evidence="2" id="KW-1185">Reference proteome</keyword>
<organism evidence="1 2">
    <name type="scientific">Pleomassaria siparia CBS 279.74</name>
    <dbReference type="NCBI Taxonomy" id="1314801"/>
    <lineage>
        <taxon>Eukaryota</taxon>
        <taxon>Fungi</taxon>
        <taxon>Dikarya</taxon>
        <taxon>Ascomycota</taxon>
        <taxon>Pezizomycotina</taxon>
        <taxon>Dothideomycetes</taxon>
        <taxon>Pleosporomycetidae</taxon>
        <taxon>Pleosporales</taxon>
        <taxon>Pleomassariaceae</taxon>
        <taxon>Pleomassaria</taxon>
    </lineage>
</organism>
<name>A0A6G1KKZ6_9PLEO</name>
<dbReference type="Proteomes" id="UP000799428">
    <property type="component" value="Unassembled WGS sequence"/>
</dbReference>
<sequence>MRRLLCSALYLRPRLDQLTASHFEYAGGHTHAVKSTKNASVNVAAEHEDPIYGSLPGAESERIYHVCPSAYA</sequence>
<protein>
    <submittedName>
        <fullName evidence="1">Uncharacterized protein</fullName>
    </submittedName>
</protein>
<proteinExistence type="predicted"/>